<name>A0A0L8FLE7_OCTBM</name>
<dbReference type="EMBL" id="KQ429209">
    <property type="protein sequence ID" value="KOF65546.1"/>
    <property type="molecule type" value="Genomic_DNA"/>
</dbReference>
<reference evidence="1" key="1">
    <citation type="submission" date="2015-07" db="EMBL/GenBank/DDBJ databases">
        <title>MeaNS - Measles Nucleotide Surveillance Program.</title>
        <authorList>
            <person name="Tran T."/>
            <person name="Druce J."/>
        </authorList>
    </citation>
    <scope>NUCLEOTIDE SEQUENCE</scope>
    <source>
        <strain evidence="1">UCB-OBI-ISO-001</strain>
        <tissue evidence="1">Gonad</tissue>
    </source>
</reference>
<proteinExistence type="predicted"/>
<organism evidence="1">
    <name type="scientific">Octopus bimaculoides</name>
    <name type="common">California two-spotted octopus</name>
    <dbReference type="NCBI Taxonomy" id="37653"/>
    <lineage>
        <taxon>Eukaryota</taxon>
        <taxon>Metazoa</taxon>
        <taxon>Spiralia</taxon>
        <taxon>Lophotrochozoa</taxon>
        <taxon>Mollusca</taxon>
        <taxon>Cephalopoda</taxon>
        <taxon>Coleoidea</taxon>
        <taxon>Octopodiformes</taxon>
        <taxon>Octopoda</taxon>
        <taxon>Incirrata</taxon>
        <taxon>Octopodidae</taxon>
        <taxon>Octopus</taxon>
    </lineage>
</organism>
<dbReference type="AlphaFoldDB" id="A0A0L8FLE7"/>
<sequence>MYFIQEHRKNFQFLDRPPFPSESSIQLKKKNKVINLCCFFAQEISQCTLGAQTFHSLLQVCQCFRVQSTSIIWYCVIQDWS</sequence>
<protein>
    <submittedName>
        <fullName evidence="1">Uncharacterized protein</fullName>
    </submittedName>
</protein>
<gene>
    <name evidence="1" type="ORF">OCBIM_22015218mg</name>
</gene>
<evidence type="ECO:0000313" key="1">
    <source>
        <dbReference type="EMBL" id="KOF65546.1"/>
    </source>
</evidence>
<accession>A0A0L8FLE7</accession>